<name>A0A8P0PHT1_CANLF</name>
<protein>
    <submittedName>
        <fullName evidence="1">Uncharacterized protein</fullName>
    </submittedName>
</protein>
<sequence length="70" mass="7699">MSFLCLRLNSAIKWLTILLSKSSPPKWVSPAVDLTSKIPSSIVRMDTSKVPPPKSKINTFLSAPTFLSKP</sequence>
<reference evidence="1" key="2">
    <citation type="submission" date="2025-08" db="UniProtKB">
        <authorList>
            <consortium name="Ensembl"/>
        </authorList>
    </citation>
    <scope>IDENTIFICATION</scope>
</reference>
<evidence type="ECO:0000313" key="1">
    <source>
        <dbReference type="Ensembl" id="ENSCAFP00000068838.1"/>
    </source>
</evidence>
<dbReference type="Ensembl" id="ENSCAFT00000110015.1">
    <property type="protein sequence ID" value="ENSCAFP00000068838.1"/>
    <property type="gene ID" value="ENSCAFG00000001886.3"/>
</dbReference>
<reference evidence="1 2" key="1">
    <citation type="journal article" date="2005" name="Nature">
        <title>Genome sequence, comparative analysis and haplotype structure of the domestic dog.</title>
        <authorList>
            <consortium name="Broad Sequencing Platform"/>
            <person name="Lindblad-Toh K."/>
            <person name="Wade C.M."/>
            <person name="Mikkelsen T.S."/>
            <person name="Karlsson E.K."/>
            <person name="Jaffe D.B."/>
            <person name="Kamal M."/>
            <person name="Clamp M."/>
            <person name="Chang J.L."/>
            <person name="Kulbokas E.J. III"/>
            <person name="Zody M.C."/>
            <person name="Mauceli E."/>
            <person name="Xie X."/>
            <person name="Breen M."/>
            <person name="Wayne R.K."/>
            <person name="Ostrander E.A."/>
            <person name="Ponting C.P."/>
            <person name="Galibert F."/>
            <person name="Smith D.R."/>
            <person name="DeJong P.J."/>
            <person name="Kirkness E."/>
            <person name="Alvarez P."/>
            <person name="Biagi T."/>
            <person name="Brockman W."/>
            <person name="Butler J."/>
            <person name="Chin C.W."/>
            <person name="Cook A."/>
            <person name="Cuff J."/>
            <person name="Daly M.J."/>
            <person name="DeCaprio D."/>
            <person name="Gnerre S."/>
            <person name="Grabherr M."/>
            <person name="Kellis M."/>
            <person name="Kleber M."/>
            <person name="Bardeleben C."/>
            <person name="Goodstadt L."/>
            <person name="Heger A."/>
            <person name="Hitte C."/>
            <person name="Kim L."/>
            <person name="Koepfli K.P."/>
            <person name="Parker H.G."/>
            <person name="Pollinger J.P."/>
            <person name="Searle S.M."/>
            <person name="Sutter N.B."/>
            <person name="Thomas R."/>
            <person name="Webber C."/>
            <person name="Baldwin J."/>
            <person name="Abebe A."/>
            <person name="Abouelleil A."/>
            <person name="Aftuck L."/>
            <person name="Ait-Zahra M."/>
            <person name="Aldredge T."/>
            <person name="Allen N."/>
            <person name="An P."/>
            <person name="Anderson S."/>
            <person name="Antoine C."/>
            <person name="Arachchi H."/>
            <person name="Aslam A."/>
            <person name="Ayotte L."/>
            <person name="Bachantsang P."/>
            <person name="Barry A."/>
            <person name="Bayul T."/>
            <person name="Benamara M."/>
            <person name="Berlin A."/>
            <person name="Bessette D."/>
            <person name="Blitshteyn B."/>
            <person name="Bloom T."/>
            <person name="Blye J."/>
            <person name="Boguslavskiy L."/>
            <person name="Bonnet C."/>
            <person name="Boukhgalter B."/>
            <person name="Brown A."/>
            <person name="Cahill P."/>
            <person name="Calixte N."/>
            <person name="Camarata J."/>
            <person name="Cheshatsang Y."/>
            <person name="Chu J."/>
            <person name="Citroen M."/>
            <person name="Collymore A."/>
            <person name="Cooke P."/>
            <person name="Dawoe T."/>
            <person name="Daza R."/>
            <person name="Decktor K."/>
            <person name="DeGray S."/>
            <person name="Dhargay N."/>
            <person name="Dooley K."/>
            <person name="Dooley K."/>
            <person name="Dorje P."/>
            <person name="Dorjee K."/>
            <person name="Dorris L."/>
            <person name="Duffey N."/>
            <person name="Dupes A."/>
            <person name="Egbiremolen O."/>
            <person name="Elong R."/>
            <person name="Falk J."/>
            <person name="Farina A."/>
            <person name="Faro S."/>
            <person name="Ferguson D."/>
            <person name="Ferreira P."/>
            <person name="Fisher S."/>
            <person name="FitzGerald M."/>
            <person name="Foley K."/>
            <person name="Foley C."/>
            <person name="Franke A."/>
            <person name="Friedrich D."/>
            <person name="Gage D."/>
            <person name="Garber M."/>
            <person name="Gearin G."/>
            <person name="Giannoukos G."/>
            <person name="Goode T."/>
            <person name="Goyette A."/>
            <person name="Graham J."/>
            <person name="Grandbois E."/>
            <person name="Gyaltsen K."/>
            <person name="Hafez N."/>
            <person name="Hagopian D."/>
            <person name="Hagos B."/>
            <person name="Hall J."/>
            <person name="Healy C."/>
            <person name="Hegarty R."/>
            <person name="Honan T."/>
            <person name="Horn A."/>
            <person name="Houde N."/>
            <person name="Hughes L."/>
            <person name="Hunnicutt L."/>
            <person name="Husby M."/>
            <person name="Jester B."/>
            <person name="Jones C."/>
            <person name="Kamat A."/>
            <person name="Kanga B."/>
            <person name="Kells C."/>
            <person name="Khazanovich D."/>
            <person name="Kieu A.C."/>
            <person name="Kisner P."/>
            <person name="Kumar M."/>
            <person name="Lance K."/>
            <person name="Landers T."/>
            <person name="Lara M."/>
            <person name="Lee W."/>
            <person name="Leger J.P."/>
            <person name="Lennon N."/>
            <person name="Leuper L."/>
            <person name="LeVine S."/>
            <person name="Liu J."/>
            <person name="Liu X."/>
            <person name="Lokyitsang Y."/>
            <person name="Lokyitsang T."/>
            <person name="Lui A."/>
            <person name="Macdonald J."/>
            <person name="Major J."/>
            <person name="Marabella R."/>
            <person name="Maru K."/>
            <person name="Matthews C."/>
            <person name="McDonough S."/>
            <person name="Mehta T."/>
            <person name="Meldrim J."/>
            <person name="Melnikov A."/>
            <person name="Meneus L."/>
            <person name="Mihalev A."/>
            <person name="Mihova T."/>
            <person name="Miller K."/>
            <person name="Mittelman R."/>
            <person name="Mlenga V."/>
            <person name="Mulrain L."/>
            <person name="Munson G."/>
            <person name="Navidi A."/>
            <person name="Naylor J."/>
            <person name="Nguyen T."/>
            <person name="Nguyen N."/>
            <person name="Nguyen C."/>
            <person name="Nguyen T."/>
            <person name="Nicol R."/>
            <person name="Norbu N."/>
            <person name="Norbu C."/>
            <person name="Novod N."/>
            <person name="Nyima T."/>
            <person name="Olandt P."/>
            <person name="O'Neill B."/>
            <person name="O'Neill K."/>
            <person name="Osman S."/>
            <person name="Oyono L."/>
            <person name="Patti C."/>
            <person name="Perrin D."/>
            <person name="Phunkhang P."/>
            <person name="Pierre F."/>
            <person name="Priest M."/>
            <person name="Rachupka A."/>
            <person name="Raghuraman S."/>
            <person name="Rameau R."/>
            <person name="Ray V."/>
            <person name="Raymond C."/>
            <person name="Rege F."/>
            <person name="Rise C."/>
            <person name="Rogers J."/>
            <person name="Rogov P."/>
            <person name="Sahalie J."/>
            <person name="Settipalli S."/>
            <person name="Sharpe T."/>
            <person name="Shea T."/>
            <person name="Sheehan M."/>
            <person name="Sherpa N."/>
            <person name="Shi J."/>
            <person name="Shih D."/>
            <person name="Sloan J."/>
            <person name="Smith C."/>
            <person name="Sparrow T."/>
            <person name="Stalker J."/>
            <person name="Stange-Thomann N."/>
            <person name="Stavropoulos S."/>
            <person name="Stone C."/>
            <person name="Stone S."/>
            <person name="Sykes S."/>
            <person name="Tchuinga P."/>
            <person name="Tenzing P."/>
            <person name="Tesfaye S."/>
            <person name="Thoulutsang D."/>
            <person name="Thoulutsang Y."/>
            <person name="Topham K."/>
            <person name="Topping I."/>
            <person name="Tsamla T."/>
            <person name="Vassiliev H."/>
            <person name="Venkataraman V."/>
            <person name="Vo A."/>
            <person name="Wangchuk T."/>
            <person name="Wangdi T."/>
            <person name="Weiand M."/>
            <person name="Wilkinson J."/>
            <person name="Wilson A."/>
            <person name="Yadav S."/>
            <person name="Yang S."/>
            <person name="Yang X."/>
            <person name="Young G."/>
            <person name="Yu Q."/>
            <person name="Zainoun J."/>
            <person name="Zembek L."/>
            <person name="Zimmer A."/>
            <person name="Lander E.S."/>
        </authorList>
    </citation>
    <scope>NUCLEOTIDE SEQUENCE [LARGE SCALE GENOMIC DNA]</scope>
    <source>
        <strain evidence="1">Boxer</strain>
    </source>
</reference>
<dbReference type="AlphaFoldDB" id="A0A8P0PHT1"/>
<evidence type="ECO:0000313" key="2">
    <source>
        <dbReference type="Proteomes" id="UP000002254"/>
    </source>
</evidence>
<proteinExistence type="predicted"/>
<accession>A0A8P0PHT1</accession>
<organism evidence="1 2">
    <name type="scientific">Canis lupus familiaris</name>
    <name type="common">Dog</name>
    <name type="synonym">Canis familiaris</name>
    <dbReference type="NCBI Taxonomy" id="9615"/>
    <lineage>
        <taxon>Eukaryota</taxon>
        <taxon>Metazoa</taxon>
        <taxon>Chordata</taxon>
        <taxon>Craniata</taxon>
        <taxon>Vertebrata</taxon>
        <taxon>Euteleostomi</taxon>
        <taxon>Mammalia</taxon>
        <taxon>Eutheria</taxon>
        <taxon>Laurasiatheria</taxon>
        <taxon>Carnivora</taxon>
        <taxon>Caniformia</taxon>
        <taxon>Canidae</taxon>
        <taxon>Canis</taxon>
    </lineage>
</organism>
<dbReference type="Proteomes" id="UP000002254">
    <property type="component" value="Chromosome 11"/>
</dbReference>